<dbReference type="InterPro" id="IPR035965">
    <property type="entry name" value="PAS-like_dom_sf"/>
</dbReference>
<evidence type="ECO:0000259" key="3">
    <source>
        <dbReference type="PROSITE" id="PS50883"/>
    </source>
</evidence>
<dbReference type="PANTHER" id="PTHR44757:SF2">
    <property type="entry name" value="BIOFILM ARCHITECTURE MAINTENANCE PROTEIN MBAA"/>
    <property type="match status" value="1"/>
</dbReference>
<dbReference type="NCBIfam" id="TIGR00254">
    <property type="entry name" value="GGDEF"/>
    <property type="match status" value="1"/>
</dbReference>
<dbReference type="RefSeq" id="WP_214622498.1">
    <property type="nucleotide sequence ID" value="NZ_JAHGAW010000004.1"/>
</dbReference>
<gene>
    <name evidence="5" type="ORF">KK488_07310</name>
</gene>
<organism evidence="5 6">
    <name type="scientific">Sphingobium nicotianae</name>
    <dbReference type="NCBI Taxonomy" id="2782607"/>
    <lineage>
        <taxon>Bacteria</taxon>
        <taxon>Pseudomonadati</taxon>
        <taxon>Pseudomonadota</taxon>
        <taxon>Alphaproteobacteria</taxon>
        <taxon>Sphingomonadales</taxon>
        <taxon>Sphingomonadaceae</taxon>
        <taxon>Sphingobium</taxon>
    </lineage>
</organism>
<dbReference type="PROSITE" id="PS50113">
    <property type="entry name" value="PAC"/>
    <property type="match status" value="1"/>
</dbReference>
<dbReference type="InterPro" id="IPR000014">
    <property type="entry name" value="PAS"/>
</dbReference>
<dbReference type="InterPro" id="IPR029787">
    <property type="entry name" value="Nucleotide_cyclase"/>
</dbReference>
<dbReference type="InterPro" id="IPR043128">
    <property type="entry name" value="Rev_trsase/Diguanyl_cyclase"/>
</dbReference>
<dbReference type="AlphaFoldDB" id="A0A9X1DBA3"/>
<dbReference type="Gene3D" id="3.30.450.20">
    <property type="entry name" value="PAS domain"/>
    <property type="match status" value="1"/>
</dbReference>
<dbReference type="InterPro" id="IPR000160">
    <property type="entry name" value="GGDEF_dom"/>
</dbReference>
<keyword evidence="1" id="KW-1133">Transmembrane helix</keyword>
<reference evidence="5" key="1">
    <citation type="submission" date="2021-05" db="EMBL/GenBank/DDBJ databases">
        <title>Genome of Sphingobium sp. strain.</title>
        <authorList>
            <person name="Fan R."/>
        </authorList>
    </citation>
    <scope>NUCLEOTIDE SEQUENCE</scope>
    <source>
        <strain evidence="5">H33</strain>
    </source>
</reference>
<feature type="transmembrane region" description="Helical" evidence="1">
    <location>
        <begin position="108"/>
        <end position="127"/>
    </location>
</feature>
<evidence type="ECO:0000259" key="4">
    <source>
        <dbReference type="PROSITE" id="PS50887"/>
    </source>
</evidence>
<proteinExistence type="predicted"/>
<dbReference type="CDD" id="cd01949">
    <property type="entry name" value="GGDEF"/>
    <property type="match status" value="1"/>
</dbReference>
<sequence length="895" mass="96617">MSIVRPKTPSKPDNRPDWYAMIGAADERDGDALEALARAIRLISTSWPLLMVARAVLLCQAIGWSQISSMIPERDFLVFLGALTFIDAAILTVPRLPAFARLSPNQQLIIAAPFIGLSSALFTTSAAAILGSIAFKLMVVTLTPALLAVAIFGRQRILSMAYGLGGIIAFIGNIPVIALVTPLLIFAAGVLIIMAVEYRISRRATAHVRQSGLTGDQAKAFLVDLEQSGRSWFWETDRMGHVSYVSDTLAAQIGRKAQDVIGLPFSSLIAQPKPDAPSEGQRTLGFHFSARTSFTELQVEAADSREELWWSISGQPVVTPFGQFLGFRGSGADLTEMRRSQAEIARLASFDSLTGLANRVQMLNTLEQAVNGKRGMYNECALLLLDLDRFKEVNDTMGHPAGDALLRQVAQRLLRLIGTSGKVGRLGGDEFKIVLPSMSDQMELTKLAQSIIHTVSQPYSIDGSQVIIGVSIGIAIAPTDGTNTETLTRNADLALYAAKADGRGAFRFYASAMHADAEDRRQLEQDLRHALVVGGLYLEYQPVVCASTERITGFEALVRWHHPSRGPISPSIFIPIAEEAGLIGALGEWVLRTACSEATRWPDGTRVAVNVSPIQFANPALPSLVMSALANAGLSASRLELEITEGVFLADGSNTDGMFAALKSIGVRLALDDFGTGYSALGYLKTAPFDKIKIDQSFVRGAAIKGSRNAAIVKSIVSLAEALGMETTAEGAETLDELALIRSLGCSHVQGYVYGRPASVEETMALLDNGTGRAQAAGHKASRKPRMTMLRSVMLGHDGHAYPGRIRNVSPNGAMIEGLLDVPPGTVFLIELGKDYVVSGTCRWSQGDRMGIEFEMAIDIERVRAPVERDKDVEQKRAAAVDAVDFYRDKWKEAS</sequence>
<dbReference type="Proteomes" id="UP001138757">
    <property type="component" value="Unassembled WGS sequence"/>
</dbReference>
<dbReference type="SUPFAM" id="SSF141371">
    <property type="entry name" value="PilZ domain-like"/>
    <property type="match status" value="1"/>
</dbReference>
<dbReference type="EMBL" id="JAHGAW010000004">
    <property type="protein sequence ID" value="MBT2186756.1"/>
    <property type="molecule type" value="Genomic_DNA"/>
</dbReference>
<dbReference type="SUPFAM" id="SSF55073">
    <property type="entry name" value="Nucleotide cyclase"/>
    <property type="match status" value="1"/>
</dbReference>
<dbReference type="Pfam" id="PF07238">
    <property type="entry name" value="PilZ"/>
    <property type="match status" value="1"/>
</dbReference>
<dbReference type="SUPFAM" id="SSF55785">
    <property type="entry name" value="PYP-like sensor domain (PAS domain)"/>
    <property type="match status" value="1"/>
</dbReference>
<dbReference type="CDD" id="cd01948">
    <property type="entry name" value="EAL"/>
    <property type="match status" value="1"/>
</dbReference>
<dbReference type="Gene3D" id="3.20.20.450">
    <property type="entry name" value="EAL domain"/>
    <property type="match status" value="1"/>
</dbReference>
<feature type="transmembrane region" description="Helical" evidence="1">
    <location>
        <begin position="47"/>
        <end position="64"/>
    </location>
</feature>
<dbReference type="PROSITE" id="PS50883">
    <property type="entry name" value="EAL"/>
    <property type="match status" value="1"/>
</dbReference>
<dbReference type="InterPro" id="IPR052155">
    <property type="entry name" value="Biofilm_reg_signaling"/>
</dbReference>
<keyword evidence="1" id="KW-0812">Transmembrane</keyword>
<dbReference type="CDD" id="cd00130">
    <property type="entry name" value="PAS"/>
    <property type="match status" value="1"/>
</dbReference>
<name>A0A9X1DBA3_9SPHN</name>
<feature type="domain" description="EAL" evidence="3">
    <location>
        <begin position="520"/>
        <end position="771"/>
    </location>
</feature>
<dbReference type="Pfam" id="PF00990">
    <property type="entry name" value="GGDEF"/>
    <property type="match status" value="1"/>
</dbReference>
<dbReference type="InterPro" id="IPR001633">
    <property type="entry name" value="EAL_dom"/>
</dbReference>
<keyword evidence="6" id="KW-1185">Reference proteome</keyword>
<dbReference type="PROSITE" id="PS50887">
    <property type="entry name" value="GGDEF"/>
    <property type="match status" value="1"/>
</dbReference>
<dbReference type="InterPro" id="IPR000700">
    <property type="entry name" value="PAS-assoc_C"/>
</dbReference>
<dbReference type="InterPro" id="IPR035919">
    <property type="entry name" value="EAL_sf"/>
</dbReference>
<evidence type="ECO:0000313" key="5">
    <source>
        <dbReference type="EMBL" id="MBT2186756.1"/>
    </source>
</evidence>
<evidence type="ECO:0000313" key="6">
    <source>
        <dbReference type="Proteomes" id="UP001138757"/>
    </source>
</evidence>
<feature type="transmembrane region" description="Helical" evidence="1">
    <location>
        <begin position="164"/>
        <end position="196"/>
    </location>
</feature>
<evidence type="ECO:0000256" key="1">
    <source>
        <dbReference type="SAM" id="Phobius"/>
    </source>
</evidence>
<protein>
    <submittedName>
        <fullName evidence="5">EAL domain-containing protein</fullName>
    </submittedName>
</protein>
<keyword evidence="1" id="KW-0472">Membrane</keyword>
<dbReference type="Pfam" id="PF00563">
    <property type="entry name" value="EAL"/>
    <property type="match status" value="1"/>
</dbReference>
<dbReference type="InterPro" id="IPR009875">
    <property type="entry name" value="PilZ_domain"/>
</dbReference>
<feature type="domain" description="GGDEF" evidence="4">
    <location>
        <begin position="378"/>
        <end position="511"/>
    </location>
</feature>
<feature type="domain" description="PAC" evidence="2">
    <location>
        <begin position="293"/>
        <end position="346"/>
    </location>
</feature>
<dbReference type="GO" id="GO:0035438">
    <property type="term" value="F:cyclic-di-GMP binding"/>
    <property type="evidence" value="ECO:0007669"/>
    <property type="project" value="InterPro"/>
</dbReference>
<dbReference type="SUPFAM" id="SSF141868">
    <property type="entry name" value="EAL domain-like"/>
    <property type="match status" value="1"/>
</dbReference>
<feature type="transmembrane region" description="Helical" evidence="1">
    <location>
        <begin position="133"/>
        <end position="152"/>
    </location>
</feature>
<dbReference type="SMART" id="SM00267">
    <property type="entry name" value="GGDEF"/>
    <property type="match status" value="1"/>
</dbReference>
<accession>A0A9X1DBA3</accession>
<feature type="transmembrane region" description="Helical" evidence="1">
    <location>
        <begin position="76"/>
        <end position="96"/>
    </location>
</feature>
<dbReference type="SMART" id="SM00052">
    <property type="entry name" value="EAL"/>
    <property type="match status" value="1"/>
</dbReference>
<evidence type="ECO:0000259" key="2">
    <source>
        <dbReference type="PROSITE" id="PS50113"/>
    </source>
</evidence>
<dbReference type="PANTHER" id="PTHR44757">
    <property type="entry name" value="DIGUANYLATE CYCLASE DGCP"/>
    <property type="match status" value="1"/>
</dbReference>
<dbReference type="Gene3D" id="3.30.70.270">
    <property type="match status" value="1"/>
</dbReference>
<comment type="caution">
    <text evidence="5">The sequence shown here is derived from an EMBL/GenBank/DDBJ whole genome shotgun (WGS) entry which is preliminary data.</text>
</comment>